<feature type="compositionally biased region" description="Pro residues" evidence="1">
    <location>
        <begin position="386"/>
        <end position="402"/>
    </location>
</feature>
<dbReference type="EMBL" id="SMJZ01000008">
    <property type="protein sequence ID" value="TDC10534.1"/>
    <property type="molecule type" value="Genomic_DNA"/>
</dbReference>
<dbReference type="SUPFAM" id="SSF140453">
    <property type="entry name" value="EsxAB dimer-like"/>
    <property type="match status" value="1"/>
</dbReference>
<dbReference type="Gene3D" id="1.10.287.1060">
    <property type="entry name" value="ESAT-6-like"/>
    <property type="match status" value="1"/>
</dbReference>
<feature type="region of interest" description="Disordered" evidence="1">
    <location>
        <begin position="894"/>
        <end position="939"/>
    </location>
</feature>
<gene>
    <name evidence="5" type="ORF">E1267_03970</name>
</gene>
<keyword evidence="2" id="KW-1133">Transmembrane helix</keyword>
<feature type="transmembrane region" description="Helical" evidence="2">
    <location>
        <begin position="106"/>
        <end position="135"/>
    </location>
</feature>
<feature type="compositionally biased region" description="Basic and acidic residues" evidence="1">
    <location>
        <begin position="783"/>
        <end position="794"/>
    </location>
</feature>
<feature type="region of interest" description="Disordered" evidence="1">
    <location>
        <begin position="770"/>
        <end position="794"/>
    </location>
</feature>
<dbReference type="RefSeq" id="WP_132329863.1">
    <property type="nucleotide sequence ID" value="NZ_SMJZ01000008.1"/>
</dbReference>
<name>A0A4R4NNZ3_9ACTN</name>
<evidence type="ECO:0000256" key="1">
    <source>
        <dbReference type="SAM" id="MobiDB-lite"/>
    </source>
</evidence>
<evidence type="ECO:0000313" key="6">
    <source>
        <dbReference type="Proteomes" id="UP000295157"/>
    </source>
</evidence>
<feature type="domain" description="Outer membrane channel protein CpnT-like N-terminal" evidence="4">
    <location>
        <begin position="16"/>
        <end position="141"/>
    </location>
</feature>
<feature type="compositionally biased region" description="Low complexity" evidence="1">
    <location>
        <begin position="505"/>
        <end position="547"/>
    </location>
</feature>
<dbReference type="SUPFAM" id="SSF56399">
    <property type="entry name" value="ADP-ribosylation"/>
    <property type="match status" value="1"/>
</dbReference>
<keyword evidence="6" id="KW-1185">Reference proteome</keyword>
<keyword evidence="2" id="KW-0812">Transmembrane</keyword>
<feature type="region of interest" description="Disordered" evidence="1">
    <location>
        <begin position="289"/>
        <end position="568"/>
    </location>
</feature>
<evidence type="ECO:0000259" key="3">
    <source>
        <dbReference type="Pfam" id="PF22596"/>
    </source>
</evidence>
<dbReference type="Pfam" id="PF22596">
    <property type="entry name" value="Scabin-like"/>
    <property type="match status" value="1"/>
</dbReference>
<organism evidence="5 6">
    <name type="scientific">Nonomuraea longispora</name>
    <dbReference type="NCBI Taxonomy" id="1848320"/>
    <lineage>
        <taxon>Bacteria</taxon>
        <taxon>Bacillati</taxon>
        <taxon>Actinomycetota</taxon>
        <taxon>Actinomycetes</taxon>
        <taxon>Streptosporangiales</taxon>
        <taxon>Streptosporangiaceae</taxon>
        <taxon>Nonomuraea</taxon>
    </lineage>
</organism>
<dbReference type="Pfam" id="PF25547">
    <property type="entry name" value="WXG100_2"/>
    <property type="match status" value="1"/>
</dbReference>
<dbReference type="OrthoDB" id="3480710at2"/>
<evidence type="ECO:0000259" key="4">
    <source>
        <dbReference type="Pfam" id="PF25547"/>
    </source>
</evidence>
<evidence type="ECO:0008006" key="7">
    <source>
        <dbReference type="Google" id="ProtNLM"/>
    </source>
</evidence>
<feature type="compositionally biased region" description="Low complexity" evidence="1">
    <location>
        <begin position="334"/>
        <end position="365"/>
    </location>
</feature>
<dbReference type="InterPro" id="IPR054695">
    <property type="entry name" value="Pierisin-like_dom"/>
</dbReference>
<protein>
    <recommendedName>
        <fullName evidence="7">Tox-PL domain-containing protein</fullName>
    </recommendedName>
</protein>
<dbReference type="InterPro" id="IPR057746">
    <property type="entry name" value="CpnT-like_N"/>
</dbReference>
<dbReference type="Gene3D" id="3.90.210.10">
    <property type="entry name" value="Heat-Labile Enterotoxin, subunit A"/>
    <property type="match status" value="1"/>
</dbReference>
<feature type="transmembrane region" description="Helical" evidence="2">
    <location>
        <begin position="156"/>
        <end position="177"/>
    </location>
</feature>
<accession>A0A4R4NNZ3</accession>
<proteinExistence type="predicted"/>
<feature type="domain" description="Pierisin-like" evidence="3">
    <location>
        <begin position="1195"/>
        <end position="1297"/>
    </location>
</feature>
<sequence>MEFPSWAEWAAGWLGGCKWPDVDIEAMRRLGDAWLRAADDVAALLPHLDEVLGQVSSHNTGDSSEAFAGRASELRESAARLEQLCRAMGTQFKDAATEIEYAQMMILATLAVVVVSIARLVTALWTGGITAAAVAARLAQQRMRITLIYRQLLQSLLRYAAVDFATGAGLSVAVQGVQAFQGNRDRIDLGKAAIEGFQEAMESIVQSLTQGALNRKGAPGTTGIADAGRMLLLRAAGNDAFSGATGGAAAAAVMGFITGEPVSLEDMARAGVSQSVIGTATGIRELITPFDAGSTPTAPSTGSPGSAGSPSDIPGTAEPPSGPSGTAEPPSGLSGTASPAALPGPGAAGSPAPHVPGPSGMVGSAPAPPGPGPSGVADSTPAAESPLPPAGAPTPQSNPTPAPSAGSVPSQSDPSASRESTTPSSTSPPNAVSSPVSGSVRHEGGGPMPDAPSRALPDTGAPSTPEAPAYPSGGNAGLAREDVVPSAADLTSALGGTDAPGTGHATSSPDPSAGSSGSSLPPGARVAESAQPATAAGGAVAKQVGPQTYEGEARREAERLPGTGPRVDLRVDLGVDLGGMHPEAARSSAAAVRKLAERYPVEGLRHFRAVNFDEDFAHIPGADTQSALAVTNGERRGIYLNRRQLADPAGVVARAARDEETGRTVPGGGTVEGIVHHEYGHQLAEGVLGDPALRAELDQAVSRTLRMRYDAGDFHDDPAIRTEVEWHLSTIGAADPHEMIAEAFTEFHNAERPRPLATAIGRLIDRHLSRDAASRPDGSTEPGTRELEEVRARDAFSSRPDDVDDFWVNVALEAFRVGDARANAALNHQWVRWEEGKAAERELIIAAGLDDLAAWREFKENWRGVPSHHPQWHEIRKGHEYVYAALKNHFGRTHDELYPPGEGARTAEGGDHAGSGARPAVAEPSSPGPGKHDLGGTLESSDALGYVKRAEEEAEAAARRGEFVPPLNDPEVPNNDRVVQRQIQRTIRHLRDSLTDAIDAAWAAGMEHVKKTQPDLHRSDVHFAGRAKDAAMRHAREKLAEWLAGNGPGLLDEGRGYRIRGGVQYDRRGREMDVPADERLPLHKRVGAVRADIVIERTVWDKRLVERWVPAHVFDMTVRTENDLKSRGRVKDRLGLSFFPQGISPTGYAPPNEYAAGRVAPPRTDAQWKALSEYVIDNLGRHVDNVVIRETREPLYRVDNRAPDQLKETGFVAKDIQDADLDQHLGAGNGAFVSTSRNPAMPWRGRYQYELDLEGGVDADRTVGSELYGGHQQEVAIPGGFPYKHVRRFRLMLNEEEVGNGGAAPEYGPWHDNPDYEPP</sequence>
<feature type="compositionally biased region" description="Low complexity" evidence="1">
    <location>
        <begin position="292"/>
        <end position="311"/>
    </location>
</feature>
<feature type="compositionally biased region" description="Low complexity" evidence="1">
    <location>
        <begin position="414"/>
        <end position="439"/>
    </location>
</feature>
<reference evidence="5 6" key="1">
    <citation type="submission" date="2019-02" db="EMBL/GenBank/DDBJ databases">
        <title>Draft genome sequences of novel Actinobacteria.</title>
        <authorList>
            <person name="Sahin N."/>
            <person name="Ay H."/>
            <person name="Saygin H."/>
        </authorList>
    </citation>
    <scope>NUCLEOTIDE SEQUENCE [LARGE SCALE GENOMIC DNA]</scope>
    <source>
        <strain evidence="5 6">KC201</strain>
    </source>
</reference>
<feature type="region of interest" description="Disordered" evidence="1">
    <location>
        <begin position="1300"/>
        <end position="1319"/>
    </location>
</feature>
<keyword evidence="2" id="KW-0472">Membrane</keyword>
<evidence type="ECO:0000313" key="5">
    <source>
        <dbReference type="EMBL" id="TDC10534.1"/>
    </source>
</evidence>
<evidence type="ECO:0000256" key="2">
    <source>
        <dbReference type="SAM" id="Phobius"/>
    </source>
</evidence>
<comment type="caution">
    <text evidence="5">The sequence shown here is derived from an EMBL/GenBank/DDBJ whole genome shotgun (WGS) entry which is preliminary data.</text>
</comment>
<dbReference type="Proteomes" id="UP000295157">
    <property type="component" value="Unassembled WGS sequence"/>
</dbReference>
<dbReference type="InterPro" id="IPR036689">
    <property type="entry name" value="ESAT-6-like_sf"/>
</dbReference>